<feature type="compositionally biased region" description="Polar residues" evidence="1">
    <location>
        <begin position="98"/>
        <end position="110"/>
    </location>
</feature>
<evidence type="ECO:0000259" key="2">
    <source>
        <dbReference type="Pfam" id="PF20209"/>
    </source>
</evidence>
<dbReference type="RefSeq" id="XP_041292265.1">
    <property type="nucleotide sequence ID" value="XM_041443300.1"/>
</dbReference>
<dbReference type="Proteomes" id="UP000823399">
    <property type="component" value="Unassembled WGS sequence"/>
</dbReference>
<comment type="caution">
    <text evidence="3">The sequence shown here is derived from an EMBL/GenBank/DDBJ whole genome shotgun (WGS) entry which is preliminary data.</text>
</comment>
<gene>
    <name evidence="3" type="ORF">F5147DRAFT_802633</name>
</gene>
<protein>
    <recommendedName>
        <fullName evidence="2">DUF6570 domain-containing protein</fullName>
    </recommendedName>
</protein>
<accession>A0A9P7F599</accession>
<keyword evidence="4" id="KW-1185">Reference proteome</keyword>
<name>A0A9P7F599_9AGAM</name>
<dbReference type="OrthoDB" id="2648950at2759"/>
<sequence length="532" mass="59526">SAAPNEVLFARCLPYIRRDLPSVSRLCVVSGYFEMLYGEAVAAALRRPYHTRLADPDHILNHETDPTLNHEPDPTLNHEPDPTLNHEPGHIPHHGPDSATNSDLNGTMFPQPQIELDADARQPLSWALLPAKELVQRLEKLDGGDIVDCFGALPRSRRPAYAMRSKRKRCAALVQQVQQRLSHLQSLGDYMFLVDVLCVAPFAVPTTRMSMSSLVLCIEFSSILIDRLEQPIVALPERRKLHCKLVKEQSAAQLSQFNAEIVAQWPKVVPRNVVMECLRDYVDGSCWRPGVVCAVCSRQVRSINELRVDADADLSLSLDLLQLNDPFITAKCVVQTLSSEFTYQCSVLNGLMLDKTGILVCTLDSTTLNVCGQCFKSLSRAKMPCFALANKLYQGHLLAQFCDLTWVEEMVCAIYRNMAHVTRLYQSSDPAQPLVFHGNTCAHETNIVSTAEVLPRTPADINGMLMVVFVGPLKLTPQSLKTLFVMTHGLWSFLCWLCNHNHLYEHIILDEAVMNLYPEDGTVPGVADRIIY</sequence>
<dbReference type="InterPro" id="IPR046700">
    <property type="entry name" value="DUF6570"/>
</dbReference>
<evidence type="ECO:0000313" key="4">
    <source>
        <dbReference type="Proteomes" id="UP000823399"/>
    </source>
</evidence>
<feature type="compositionally biased region" description="Basic and acidic residues" evidence="1">
    <location>
        <begin position="57"/>
        <end position="81"/>
    </location>
</feature>
<proteinExistence type="predicted"/>
<feature type="non-terminal residue" evidence="3">
    <location>
        <position position="532"/>
    </location>
</feature>
<dbReference type="AlphaFoldDB" id="A0A9P7F599"/>
<feature type="compositionally biased region" description="Basic and acidic residues" evidence="1">
    <location>
        <begin position="87"/>
        <end position="96"/>
    </location>
</feature>
<evidence type="ECO:0000256" key="1">
    <source>
        <dbReference type="SAM" id="MobiDB-lite"/>
    </source>
</evidence>
<evidence type="ECO:0000313" key="3">
    <source>
        <dbReference type="EMBL" id="KAG2107451.1"/>
    </source>
</evidence>
<feature type="non-terminal residue" evidence="3">
    <location>
        <position position="1"/>
    </location>
</feature>
<dbReference type="EMBL" id="JABBWM010000031">
    <property type="protein sequence ID" value="KAG2107451.1"/>
    <property type="molecule type" value="Genomic_DNA"/>
</dbReference>
<dbReference type="GeneID" id="64705559"/>
<dbReference type="Pfam" id="PF20209">
    <property type="entry name" value="DUF6570"/>
    <property type="match status" value="1"/>
</dbReference>
<reference evidence="3" key="1">
    <citation type="journal article" date="2020" name="New Phytol.">
        <title>Comparative genomics reveals dynamic genome evolution in host specialist ectomycorrhizal fungi.</title>
        <authorList>
            <person name="Lofgren L.A."/>
            <person name="Nguyen N.H."/>
            <person name="Vilgalys R."/>
            <person name="Ruytinx J."/>
            <person name="Liao H.L."/>
            <person name="Branco S."/>
            <person name="Kuo A."/>
            <person name="LaButti K."/>
            <person name="Lipzen A."/>
            <person name="Andreopoulos W."/>
            <person name="Pangilinan J."/>
            <person name="Riley R."/>
            <person name="Hundley H."/>
            <person name="Na H."/>
            <person name="Barry K."/>
            <person name="Grigoriev I.V."/>
            <person name="Stajich J.E."/>
            <person name="Kennedy P.G."/>
        </authorList>
    </citation>
    <scope>NUCLEOTIDE SEQUENCE</scope>
    <source>
        <strain evidence="3">FC423</strain>
    </source>
</reference>
<feature type="region of interest" description="Disordered" evidence="1">
    <location>
        <begin position="57"/>
        <end position="110"/>
    </location>
</feature>
<feature type="domain" description="DUF6570" evidence="2">
    <location>
        <begin position="381"/>
        <end position="515"/>
    </location>
</feature>
<organism evidence="3 4">
    <name type="scientific">Suillus discolor</name>
    <dbReference type="NCBI Taxonomy" id="1912936"/>
    <lineage>
        <taxon>Eukaryota</taxon>
        <taxon>Fungi</taxon>
        <taxon>Dikarya</taxon>
        <taxon>Basidiomycota</taxon>
        <taxon>Agaricomycotina</taxon>
        <taxon>Agaricomycetes</taxon>
        <taxon>Agaricomycetidae</taxon>
        <taxon>Boletales</taxon>
        <taxon>Suillineae</taxon>
        <taxon>Suillaceae</taxon>
        <taxon>Suillus</taxon>
    </lineage>
</organism>